<evidence type="ECO:0000259" key="1">
    <source>
        <dbReference type="Pfam" id="PF03469"/>
    </source>
</evidence>
<dbReference type="Proteomes" id="UP001412067">
    <property type="component" value="Unassembled WGS sequence"/>
</dbReference>
<dbReference type="InterPro" id="IPR005379">
    <property type="entry name" value="FDM1-5/IDN2_XH"/>
</dbReference>
<dbReference type="InterPro" id="IPR045177">
    <property type="entry name" value="FDM1-5/IDN2"/>
</dbReference>
<evidence type="ECO:0000313" key="2">
    <source>
        <dbReference type="EMBL" id="KAK8947645.1"/>
    </source>
</evidence>
<sequence>MDLFLVVVVDRLTTTKHSPVSDLLLLYQPDHIRQTKKKAAKTSTRMEMLREDEKLVFLKEEWGEVIYKTATNALLELNEYNSSGRYVVRELWNFKEDKKASLSEVIDYLLQKWRTNKWRRT</sequence>
<organism evidence="2 3">
    <name type="scientific">Platanthera guangdongensis</name>
    <dbReference type="NCBI Taxonomy" id="2320717"/>
    <lineage>
        <taxon>Eukaryota</taxon>
        <taxon>Viridiplantae</taxon>
        <taxon>Streptophyta</taxon>
        <taxon>Embryophyta</taxon>
        <taxon>Tracheophyta</taxon>
        <taxon>Spermatophyta</taxon>
        <taxon>Magnoliopsida</taxon>
        <taxon>Liliopsida</taxon>
        <taxon>Asparagales</taxon>
        <taxon>Orchidaceae</taxon>
        <taxon>Orchidoideae</taxon>
        <taxon>Orchideae</taxon>
        <taxon>Orchidinae</taxon>
        <taxon>Platanthera</taxon>
    </lineage>
</organism>
<feature type="domain" description="Factor of DNA methylation 1-5/IDN2" evidence="1">
    <location>
        <begin position="42"/>
        <end position="117"/>
    </location>
</feature>
<dbReference type="PANTHER" id="PTHR21596">
    <property type="entry name" value="RIBONUCLEASE P SUBUNIT P38"/>
    <property type="match status" value="1"/>
</dbReference>
<accession>A0ABR2LQI3</accession>
<name>A0ABR2LQI3_9ASPA</name>
<reference evidence="2 3" key="1">
    <citation type="journal article" date="2022" name="Nat. Plants">
        <title>Genomes of leafy and leafless Platanthera orchids illuminate the evolution of mycoheterotrophy.</title>
        <authorList>
            <person name="Li M.H."/>
            <person name="Liu K.W."/>
            <person name="Li Z."/>
            <person name="Lu H.C."/>
            <person name="Ye Q.L."/>
            <person name="Zhang D."/>
            <person name="Wang J.Y."/>
            <person name="Li Y.F."/>
            <person name="Zhong Z.M."/>
            <person name="Liu X."/>
            <person name="Yu X."/>
            <person name="Liu D.K."/>
            <person name="Tu X.D."/>
            <person name="Liu B."/>
            <person name="Hao Y."/>
            <person name="Liao X.Y."/>
            <person name="Jiang Y.T."/>
            <person name="Sun W.H."/>
            <person name="Chen J."/>
            <person name="Chen Y.Q."/>
            <person name="Ai Y."/>
            <person name="Zhai J.W."/>
            <person name="Wu S.S."/>
            <person name="Zhou Z."/>
            <person name="Hsiao Y.Y."/>
            <person name="Wu W.L."/>
            <person name="Chen Y.Y."/>
            <person name="Lin Y.F."/>
            <person name="Hsu J.L."/>
            <person name="Li C.Y."/>
            <person name="Wang Z.W."/>
            <person name="Zhao X."/>
            <person name="Zhong W.Y."/>
            <person name="Ma X.K."/>
            <person name="Ma L."/>
            <person name="Huang J."/>
            <person name="Chen G.Z."/>
            <person name="Huang M.Z."/>
            <person name="Huang L."/>
            <person name="Peng D.H."/>
            <person name="Luo Y.B."/>
            <person name="Zou S.Q."/>
            <person name="Chen S.P."/>
            <person name="Lan S."/>
            <person name="Tsai W.C."/>
            <person name="Van de Peer Y."/>
            <person name="Liu Z.J."/>
        </authorList>
    </citation>
    <scope>NUCLEOTIDE SEQUENCE [LARGE SCALE GENOMIC DNA]</scope>
    <source>
        <strain evidence="2">Lor288</strain>
    </source>
</reference>
<protein>
    <recommendedName>
        <fullName evidence="1">Factor of DNA methylation 1-5/IDN2 domain-containing protein</fullName>
    </recommendedName>
</protein>
<keyword evidence="3" id="KW-1185">Reference proteome</keyword>
<dbReference type="EMBL" id="JBBWWR010000016">
    <property type="protein sequence ID" value="KAK8947645.1"/>
    <property type="molecule type" value="Genomic_DNA"/>
</dbReference>
<proteinExistence type="predicted"/>
<dbReference type="Pfam" id="PF03469">
    <property type="entry name" value="XH"/>
    <property type="match status" value="1"/>
</dbReference>
<gene>
    <name evidence="2" type="ORF">KSP40_PGU016598</name>
</gene>
<comment type="caution">
    <text evidence="2">The sequence shown here is derived from an EMBL/GenBank/DDBJ whole genome shotgun (WGS) entry which is preliminary data.</text>
</comment>
<evidence type="ECO:0000313" key="3">
    <source>
        <dbReference type="Proteomes" id="UP001412067"/>
    </source>
</evidence>
<dbReference type="PANTHER" id="PTHR21596:SF3">
    <property type="entry name" value="FACTOR OF DNA METHYLATION 1-RELATED"/>
    <property type="match status" value="1"/>
</dbReference>